<evidence type="ECO:0000313" key="4">
    <source>
        <dbReference type="Proteomes" id="UP000593563"/>
    </source>
</evidence>
<dbReference type="Proteomes" id="UP000593563">
    <property type="component" value="Unassembled WGS sequence"/>
</dbReference>
<comment type="caution">
    <text evidence="3">The sequence shown here is derived from an EMBL/GenBank/DDBJ whole genome shotgun (WGS) entry which is preliminary data.</text>
</comment>
<sequence>MHVGFSASNGRGSAVHVVDEWQFRTSGFVSSSVVVDRFTDDLEECLICLSGDSSSASTDVGDSDHHRQKPTKGFNRKRIIGAGASAVVYEGLLPSLGSVAVKRFSEITFSALLSDMI</sequence>
<keyword evidence="1" id="KW-0547">Nucleotide-binding</keyword>
<keyword evidence="1" id="KW-0067">ATP-binding</keyword>
<dbReference type="GO" id="GO:0005524">
    <property type="term" value="F:ATP binding"/>
    <property type="evidence" value="ECO:0007669"/>
    <property type="project" value="UniProtKB-UniRule"/>
</dbReference>
<dbReference type="AlphaFoldDB" id="A0A6L5BA42"/>
<name>A0A6L5BA42_APIGR</name>
<evidence type="ECO:0000256" key="1">
    <source>
        <dbReference type="PROSITE-ProRule" id="PRU10141"/>
    </source>
</evidence>
<evidence type="ECO:0008006" key="5">
    <source>
        <dbReference type="Google" id="ProtNLM"/>
    </source>
</evidence>
<keyword evidence="4" id="KW-1185">Reference proteome</keyword>
<dbReference type="InterPro" id="IPR017441">
    <property type="entry name" value="Protein_kinase_ATP_BS"/>
</dbReference>
<dbReference type="EMBL" id="WRXP01002907">
    <property type="protein sequence ID" value="KAF1001717.1"/>
    <property type="molecule type" value="Genomic_DNA"/>
</dbReference>
<organism evidence="3 4">
    <name type="scientific">Apium graveolens</name>
    <name type="common">Celery</name>
    <dbReference type="NCBI Taxonomy" id="4045"/>
    <lineage>
        <taxon>Eukaryota</taxon>
        <taxon>Viridiplantae</taxon>
        <taxon>Streptophyta</taxon>
        <taxon>Embryophyta</taxon>
        <taxon>Tracheophyta</taxon>
        <taxon>Spermatophyta</taxon>
        <taxon>Magnoliopsida</taxon>
        <taxon>eudicotyledons</taxon>
        <taxon>Gunneridae</taxon>
        <taxon>Pentapetalae</taxon>
        <taxon>asterids</taxon>
        <taxon>campanulids</taxon>
        <taxon>Apiales</taxon>
        <taxon>Apiaceae</taxon>
        <taxon>Apioideae</taxon>
        <taxon>apioid superclade</taxon>
        <taxon>Apieae</taxon>
        <taxon>Apium</taxon>
    </lineage>
</organism>
<proteinExistence type="predicted"/>
<accession>A0A6L5BA42</accession>
<feature type="region of interest" description="Disordered" evidence="2">
    <location>
        <begin position="52"/>
        <end position="72"/>
    </location>
</feature>
<dbReference type="PROSITE" id="PS00107">
    <property type="entry name" value="PROTEIN_KINASE_ATP"/>
    <property type="match status" value="1"/>
</dbReference>
<gene>
    <name evidence="3" type="ORF">AG4045_019374</name>
</gene>
<protein>
    <recommendedName>
        <fullName evidence="5">Protein kinase domain-containing protein</fullName>
    </recommendedName>
</protein>
<dbReference type="Gene3D" id="3.30.200.20">
    <property type="entry name" value="Phosphorylase Kinase, domain 1"/>
    <property type="match status" value="1"/>
</dbReference>
<feature type="binding site" evidence="1">
    <location>
        <position position="102"/>
    </location>
    <ligand>
        <name>ATP</name>
        <dbReference type="ChEBI" id="CHEBI:30616"/>
    </ligand>
</feature>
<evidence type="ECO:0000256" key="2">
    <source>
        <dbReference type="SAM" id="MobiDB-lite"/>
    </source>
</evidence>
<reference evidence="3" key="1">
    <citation type="submission" date="2020-01" db="EMBL/GenBank/DDBJ databases">
        <title>The Celery Genome Sequence Reveals Sequential Paleo-tetraploidization, Resistance Gene Elimination, Karyotype Evolution, and Functional Innovation in Apiales.</title>
        <authorList>
            <person name="Song X."/>
        </authorList>
    </citation>
    <scope>NUCLEOTIDE SEQUENCE</scope>
    <source>
        <tissue evidence="3">Leaf</tissue>
    </source>
</reference>
<evidence type="ECO:0000313" key="3">
    <source>
        <dbReference type="EMBL" id="KAF1001717.1"/>
    </source>
</evidence>